<feature type="transmembrane region" description="Helical" evidence="2">
    <location>
        <begin position="557"/>
        <end position="580"/>
    </location>
</feature>
<accession>A0AAV9GQS3</accession>
<feature type="transmembrane region" description="Helical" evidence="2">
    <location>
        <begin position="139"/>
        <end position="163"/>
    </location>
</feature>
<keyword evidence="4" id="KW-1185">Reference proteome</keyword>
<evidence type="ECO:0000256" key="2">
    <source>
        <dbReference type="SAM" id="Phobius"/>
    </source>
</evidence>
<keyword evidence="2" id="KW-0472">Membrane</keyword>
<dbReference type="Proteomes" id="UP001321760">
    <property type="component" value="Unassembled WGS sequence"/>
</dbReference>
<feature type="transmembrane region" description="Helical" evidence="2">
    <location>
        <begin position="37"/>
        <end position="59"/>
    </location>
</feature>
<evidence type="ECO:0000256" key="1">
    <source>
        <dbReference type="SAM" id="MobiDB-lite"/>
    </source>
</evidence>
<dbReference type="EMBL" id="MU865932">
    <property type="protein sequence ID" value="KAK4450602.1"/>
    <property type="molecule type" value="Genomic_DNA"/>
</dbReference>
<feature type="compositionally biased region" description="Polar residues" evidence="1">
    <location>
        <begin position="407"/>
        <end position="427"/>
    </location>
</feature>
<keyword evidence="2" id="KW-0812">Transmembrane</keyword>
<feature type="transmembrane region" description="Helical" evidence="2">
    <location>
        <begin position="455"/>
        <end position="475"/>
    </location>
</feature>
<organism evidence="3 4">
    <name type="scientific">Podospora aff. communis PSN243</name>
    <dbReference type="NCBI Taxonomy" id="3040156"/>
    <lineage>
        <taxon>Eukaryota</taxon>
        <taxon>Fungi</taxon>
        <taxon>Dikarya</taxon>
        <taxon>Ascomycota</taxon>
        <taxon>Pezizomycotina</taxon>
        <taxon>Sordariomycetes</taxon>
        <taxon>Sordariomycetidae</taxon>
        <taxon>Sordariales</taxon>
        <taxon>Podosporaceae</taxon>
        <taxon>Podospora</taxon>
    </lineage>
</organism>
<dbReference type="AlphaFoldDB" id="A0AAV9GQS3"/>
<feature type="transmembrane region" description="Helical" evidence="2">
    <location>
        <begin position="258"/>
        <end position="278"/>
    </location>
</feature>
<feature type="transmembrane region" description="Helical" evidence="2">
    <location>
        <begin position="527"/>
        <end position="550"/>
    </location>
</feature>
<reference evidence="3" key="2">
    <citation type="submission" date="2023-05" db="EMBL/GenBank/DDBJ databases">
        <authorList>
            <consortium name="Lawrence Berkeley National Laboratory"/>
            <person name="Steindorff A."/>
            <person name="Hensen N."/>
            <person name="Bonometti L."/>
            <person name="Westerberg I."/>
            <person name="Brannstrom I.O."/>
            <person name="Guillou S."/>
            <person name="Cros-Aarteil S."/>
            <person name="Calhoun S."/>
            <person name="Haridas S."/>
            <person name="Kuo A."/>
            <person name="Mondo S."/>
            <person name="Pangilinan J."/>
            <person name="Riley R."/>
            <person name="Labutti K."/>
            <person name="Andreopoulos B."/>
            <person name="Lipzen A."/>
            <person name="Chen C."/>
            <person name="Yanf M."/>
            <person name="Daum C."/>
            <person name="Ng V."/>
            <person name="Clum A."/>
            <person name="Ohm R."/>
            <person name="Martin F."/>
            <person name="Silar P."/>
            <person name="Natvig D."/>
            <person name="Lalanne C."/>
            <person name="Gautier V."/>
            <person name="Ament-Velasquez S.L."/>
            <person name="Kruys A."/>
            <person name="Hutchinson M.I."/>
            <person name="Powell A.J."/>
            <person name="Barry K."/>
            <person name="Miller A.N."/>
            <person name="Grigoriev I.V."/>
            <person name="Debuchy R."/>
            <person name="Gladieux P."/>
            <person name="Thoren M.H."/>
            <person name="Johannesson H."/>
        </authorList>
    </citation>
    <scope>NUCLEOTIDE SEQUENCE</scope>
    <source>
        <strain evidence="3">PSN243</strain>
    </source>
</reference>
<proteinExistence type="predicted"/>
<sequence>MLAFLGSREMLFSSGIKCTFSEQPTQVTPNADLGGPLLTAVVISTSFLTVGLTAVYYLFALDPNRNSSGGEYAANWVDVAVARLGRRIADRPIFRRLQGKTGGTEVLARSILILCDLQTLVGLSLLIGGVLNLPKGISAYHFMLVAQTAWFSHVAQLTTLSVLRHTKHSLVAKWARILVTVAFTVMLIKAILPTIFFAWAYTRHFSDAFKDTDSLQYFPGGSASLPGTPALCFYDFPQSLRWHYESSSLAWTFTDTPAFGSAVLSIVAIVLNLAVRFLRLEGWLDRPVLFVRRAISNKWKSLFAAAAEDESRIQQLVAHIGLATLLTTRLFADLFVSSLSDIFWIIVPAVYGTITLLRARSAFNIQESPWTYGQILPMLLLIGAIIVLVWTFISFRSGPTALPLSQPPQQYTDDGPSSGTLPATSSPHQDDEVPLMREATPVFEREYTNPNTTPWASAAIALPSANLALFTAFYFRYLYDRQPNAASLLVHFLIPVLVGIPVASYVFTLLSLGYQSVRSPEQSTKKAYWGISSAVWAGSGGLYAFALYLGPWQMFHILNYIIIGFGGLAVLVNVAAAMVARPGGRRGMLAI</sequence>
<feature type="transmembrane region" description="Helical" evidence="2">
    <location>
        <begin position="175"/>
        <end position="201"/>
    </location>
</feature>
<name>A0AAV9GQS3_9PEZI</name>
<protein>
    <submittedName>
        <fullName evidence="3">Uncharacterized protein</fullName>
    </submittedName>
</protein>
<keyword evidence="2" id="KW-1133">Transmembrane helix</keyword>
<dbReference type="PANTHER" id="PTHR37577:SF1">
    <property type="entry name" value="INTEGRAL MEMBRANE PROTEIN"/>
    <property type="match status" value="1"/>
</dbReference>
<feature type="region of interest" description="Disordered" evidence="1">
    <location>
        <begin position="405"/>
        <end position="431"/>
    </location>
</feature>
<evidence type="ECO:0000313" key="4">
    <source>
        <dbReference type="Proteomes" id="UP001321760"/>
    </source>
</evidence>
<comment type="caution">
    <text evidence="3">The sequence shown here is derived from an EMBL/GenBank/DDBJ whole genome shotgun (WGS) entry which is preliminary data.</text>
</comment>
<gene>
    <name evidence="3" type="ORF">QBC34DRAFT_424727</name>
</gene>
<reference evidence="3" key="1">
    <citation type="journal article" date="2023" name="Mol. Phylogenet. Evol.">
        <title>Genome-scale phylogeny and comparative genomics of the fungal order Sordariales.</title>
        <authorList>
            <person name="Hensen N."/>
            <person name="Bonometti L."/>
            <person name="Westerberg I."/>
            <person name="Brannstrom I.O."/>
            <person name="Guillou S."/>
            <person name="Cros-Aarteil S."/>
            <person name="Calhoun S."/>
            <person name="Haridas S."/>
            <person name="Kuo A."/>
            <person name="Mondo S."/>
            <person name="Pangilinan J."/>
            <person name="Riley R."/>
            <person name="LaButti K."/>
            <person name="Andreopoulos B."/>
            <person name="Lipzen A."/>
            <person name="Chen C."/>
            <person name="Yan M."/>
            <person name="Daum C."/>
            <person name="Ng V."/>
            <person name="Clum A."/>
            <person name="Steindorff A."/>
            <person name="Ohm R.A."/>
            <person name="Martin F."/>
            <person name="Silar P."/>
            <person name="Natvig D.O."/>
            <person name="Lalanne C."/>
            <person name="Gautier V."/>
            <person name="Ament-Velasquez S.L."/>
            <person name="Kruys A."/>
            <person name="Hutchinson M.I."/>
            <person name="Powell A.J."/>
            <person name="Barry K."/>
            <person name="Miller A.N."/>
            <person name="Grigoriev I.V."/>
            <person name="Debuchy R."/>
            <person name="Gladieux P."/>
            <person name="Hiltunen Thoren M."/>
            <person name="Johannesson H."/>
        </authorList>
    </citation>
    <scope>NUCLEOTIDE SEQUENCE</scope>
    <source>
        <strain evidence="3">PSN243</strain>
    </source>
</reference>
<evidence type="ECO:0000313" key="3">
    <source>
        <dbReference type="EMBL" id="KAK4450602.1"/>
    </source>
</evidence>
<feature type="transmembrane region" description="Helical" evidence="2">
    <location>
        <begin position="371"/>
        <end position="393"/>
    </location>
</feature>
<dbReference type="InterPro" id="IPR053018">
    <property type="entry name" value="Elsinochrome_Biosynth-Asso"/>
</dbReference>
<feature type="transmembrane region" description="Helical" evidence="2">
    <location>
        <begin position="487"/>
        <end position="507"/>
    </location>
</feature>
<dbReference type="PANTHER" id="PTHR37577">
    <property type="entry name" value="INTEGRAL MEMBRANE PROTEIN"/>
    <property type="match status" value="1"/>
</dbReference>
<feature type="transmembrane region" description="Helical" evidence="2">
    <location>
        <begin position="106"/>
        <end position="127"/>
    </location>
</feature>
<feature type="transmembrane region" description="Helical" evidence="2">
    <location>
        <begin position="342"/>
        <end position="359"/>
    </location>
</feature>